<evidence type="ECO:0000256" key="1">
    <source>
        <dbReference type="SAM" id="MobiDB-lite"/>
    </source>
</evidence>
<organism evidence="2 3">
    <name type="scientific">Anaplasma platys</name>
    <dbReference type="NCBI Taxonomy" id="949"/>
    <lineage>
        <taxon>Bacteria</taxon>
        <taxon>Pseudomonadati</taxon>
        <taxon>Pseudomonadota</taxon>
        <taxon>Alphaproteobacteria</taxon>
        <taxon>Rickettsiales</taxon>
        <taxon>Anaplasmataceae</taxon>
        <taxon>Anaplasma</taxon>
    </lineage>
</organism>
<dbReference type="AlphaFoldDB" id="A0A858PXW8"/>
<dbReference type="RefSeq" id="WP_169193059.1">
    <property type="nucleotide sequence ID" value="NZ_CP046391.1"/>
</dbReference>
<reference evidence="2 3" key="1">
    <citation type="journal article" date="2020" name="Pathogens">
        <title>First Whole Genome Sequence of Anaplasma platys, an Obligate Intracellular Rickettsial Pathogen of Dogs.</title>
        <authorList>
            <person name="Llanes A."/>
            <person name="Rajeev S."/>
        </authorList>
    </citation>
    <scope>NUCLEOTIDE SEQUENCE [LARGE SCALE GENOMIC DNA]</scope>
    <source>
        <strain evidence="2 3">S3</strain>
    </source>
</reference>
<proteinExistence type="predicted"/>
<protein>
    <submittedName>
        <fullName evidence="2">Uncharacterized protein</fullName>
    </submittedName>
</protein>
<feature type="region of interest" description="Disordered" evidence="1">
    <location>
        <begin position="374"/>
        <end position="395"/>
    </location>
</feature>
<dbReference type="EMBL" id="CP046391">
    <property type="protein sequence ID" value="QJC27419.1"/>
    <property type="molecule type" value="Genomic_DNA"/>
</dbReference>
<name>A0A858PXW8_9RICK</name>
<accession>A0A858PXW8</accession>
<dbReference type="Proteomes" id="UP000500930">
    <property type="component" value="Chromosome"/>
</dbReference>
<evidence type="ECO:0000313" key="3">
    <source>
        <dbReference type="Proteomes" id="UP000500930"/>
    </source>
</evidence>
<dbReference type="KEGG" id="aplt:ANPL_01560"/>
<feature type="region of interest" description="Disordered" evidence="1">
    <location>
        <begin position="1"/>
        <end position="20"/>
    </location>
</feature>
<feature type="compositionally biased region" description="Basic and acidic residues" evidence="1">
    <location>
        <begin position="374"/>
        <end position="389"/>
    </location>
</feature>
<gene>
    <name evidence="2" type="ORF">ANPL_01560</name>
</gene>
<sequence>MPKEAMDLPDNNANNSESSDFRAHAKVRLEDLQAEEFIKELAREFAEFNAQNAPQPNLDEGSYELTEGKEAVRVKDLVQQDELFVSKDGTELRKSFLRRMLQFFVEYYEKLIAPGKAEGSYRSYTSRELRKKKLLLEAMIDILKKLLLGSKTRSLLDLIDGQIMELRKALENEQDPEMRKVLQDRINLLMQLRTQLMNARSVGGLEQFFMLLLGSRLAAVSYTSPGEALGSSINFSVSMGRMFNIGNVNFGGMAKEMGGISADIVPAPMYQLTSQISLSLITAQTAVSSALWAAKLQGVALPEYMAFHSAPNRMDDYVSNALLSVFNRIVRAIVSEVANVFYAVYKNTASFVAGADIQQGRGLAARNLHAHKNAHERAPAHDVAADHQQHHNAVQQDFHQQLHIRLEHNRVREERSERSTEADTFFGVRAGIMTCDATRLTYTYNGTCIEQAIRMQRQSPDTAMERASVTTVVQSQVVSEQLSSGR</sequence>
<keyword evidence="3" id="KW-1185">Reference proteome</keyword>
<evidence type="ECO:0000313" key="2">
    <source>
        <dbReference type="EMBL" id="QJC27419.1"/>
    </source>
</evidence>